<dbReference type="Pfam" id="PF03009">
    <property type="entry name" value="GDPD"/>
    <property type="match status" value="1"/>
</dbReference>
<name>A0A3M8DBJ7_9BACL</name>
<dbReference type="SUPFAM" id="SSF51695">
    <property type="entry name" value="PLC-like phosphodiesterases"/>
    <property type="match status" value="1"/>
</dbReference>
<gene>
    <name evidence="2" type="ORF">EDM56_18955</name>
</gene>
<evidence type="ECO:0000313" key="3">
    <source>
        <dbReference type="Proteomes" id="UP000271031"/>
    </source>
</evidence>
<accession>A0A3M8DBJ7</accession>
<dbReference type="RefSeq" id="WP_122919486.1">
    <property type="nucleotide sequence ID" value="NZ_RHHQ01000015.1"/>
</dbReference>
<dbReference type="InterPro" id="IPR017946">
    <property type="entry name" value="PLC-like_Pdiesterase_TIM-brl"/>
</dbReference>
<evidence type="ECO:0000259" key="1">
    <source>
        <dbReference type="PROSITE" id="PS51704"/>
    </source>
</evidence>
<proteinExistence type="predicted"/>
<dbReference type="Proteomes" id="UP000271031">
    <property type="component" value="Unassembled WGS sequence"/>
</dbReference>
<dbReference type="PROSITE" id="PS51704">
    <property type="entry name" value="GP_PDE"/>
    <property type="match status" value="1"/>
</dbReference>
<dbReference type="AlphaFoldDB" id="A0A3M8DBJ7"/>
<dbReference type="EMBL" id="RHHQ01000015">
    <property type="protein sequence ID" value="RNB85001.1"/>
    <property type="molecule type" value="Genomic_DNA"/>
</dbReference>
<dbReference type="OrthoDB" id="384721at2"/>
<dbReference type="GO" id="GO:0008081">
    <property type="term" value="F:phosphoric diester hydrolase activity"/>
    <property type="evidence" value="ECO:0007669"/>
    <property type="project" value="InterPro"/>
</dbReference>
<protein>
    <submittedName>
        <fullName evidence="2">Glycerophosphodiester phosphodiesterase</fullName>
    </submittedName>
</protein>
<dbReference type="PANTHER" id="PTHR46211">
    <property type="entry name" value="GLYCEROPHOSPHORYL DIESTER PHOSPHODIESTERASE"/>
    <property type="match status" value="1"/>
</dbReference>
<dbReference type="GO" id="GO:0006629">
    <property type="term" value="P:lipid metabolic process"/>
    <property type="evidence" value="ECO:0007669"/>
    <property type="project" value="InterPro"/>
</dbReference>
<feature type="domain" description="GP-PDE" evidence="1">
    <location>
        <begin position="2"/>
        <end position="238"/>
    </location>
</feature>
<dbReference type="Gene3D" id="3.20.20.190">
    <property type="entry name" value="Phosphatidylinositol (PI) phosphodiesterase"/>
    <property type="match status" value="1"/>
</dbReference>
<dbReference type="PANTHER" id="PTHR46211:SF1">
    <property type="entry name" value="GLYCEROPHOSPHODIESTER PHOSPHODIESTERASE, CYTOPLASMIC"/>
    <property type="match status" value="1"/>
</dbReference>
<keyword evidence="3" id="KW-1185">Reference proteome</keyword>
<dbReference type="InterPro" id="IPR030395">
    <property type="entry name" value="GP_PDE_dom"/>
</dbReference>
<reference evidence="2 3" key="1">
    <citation type="submission" date="2018-10" db="EMBL/GenBank/DDBJ databases">
        <title>Phylogenomics of Brevibacillus.</title>
        <authorList>
            <person name="Dunlap C."/>
        </authorList>
    </citation>
    <scope>NUCLEOTIDE SEQUENCE [LARGE SCALE GENOMIC DNA]</scope>
    <source>
        <strain evidence="2 3">JCM 15716</strain>
    </source>
</reference>
<sequence>MPLIFAHRGSSGLYPENTMEAFTCALRHKADGIELDVQLTLDGEVVVIHDHRLERTTNGSGLVQQHTLAELRQLNAGRWFHPRFKTSRIPTLAEVFTFVKPTRLMVILELKNLLVPQPHLEEKVCQLIDEFELGERVILSSFNFNSLRKIKELNNSLQTGMLYVGHLLEPWKTGLTYGVDQLHAPVDEVSLSVVKESHKNGLSVLAWTVDQKKAVRRMLAMKVDGLITNYPEQARKLMQIQPT</sequence>
<dbReference type="CDD" id="cd08563">
    <property type="entry name" value="GDPD_TtGDE_like"/>
    <property type="match status" value="1"/>
</dbReference>
<organism evidence="2 3">
    <name type="scientific">Brevibacillus fluminis</name>
    <dbReference type="NCBI Taxonomy" id="511487"/>
    <lineage>
        <taxon>Bacteria</taxon>
        <taxon>Bacillati</taxon>
        <taxon>Bacillota</taxon>
        <taxon>Bacilli</taxon>
        <taxon>Bacillales</taxon>
        <taxon>Paenibacillaceae</taxon>
        <taxon>Brevibacillus</taxon>
    </lineage>
</organism>
<evidence type="ECO:0000313" key="2">
    <source>
        <dbReference type="EMBL" id="RNB85001.1"/>
    </source>
</evidence>
<comment type="caution">
    <text evidence="2">The sequence shown here is derived from an EMBL/GenBank/DDBJ whole genome shotgun (WGS) entry which is preliminary data.</text>
</comment>